<evidence type="ECO:0000256" key="8">
    <source>
        <dbReference type="SAM" id="Phobius"/>
    </source>
</evidence>
<dbReference type="GO" id="GO:0016020">
    <property type="term" value="C:membrane"/>
    <property type="evidence" value="ECO:0007669"/>
    <property type="project" value="UniProtKB-SubCell"/>
</dbReference>
<comment type="caution">
    <text evidence="10">The sequence shown here is derived from an EMBL/GenBank/DDBJ whole genome shotgun (WGS) entry which is preliminary data.</text>
</comment>
<dbReference type="GO" id="GO:0015149">
    <property type="term" value="F:hexose transmembrane transporter activity"/>
    <property type="evidence" value="ECO:0007669"/>
    <property type="project" value="TreeGrafter"/>
</dbReference>
<keyword evidence="4 8" id="KW-1133">Transmembrane helix</keyword>
<reference evidence="10 11" key="1">
    <citation type="submission" date="2015-12" db="EMBL/GenBank/DDBJ databases">
        <title>The genome of Folsomia candida.</title>
        <authorList>
            <person name="Faddeeva A."/>
            <person name="Derks M.F."/>
            <person name="Anvar Y."/>
            <person name="Smit S."/>
            <person name="Van Straalen N."/>
            <person name="Roelofs D."/>
        </authorList>
    </citation>
    <scope>NUCLEOTIDE SEQUENCE [LARGE SCALE GENOMIC DNA]</scope>
    <source>
        <strain evidence="10 11">VU population</strain>
        <tissue evidence="10">Whole body</tissue>
    </source>
</reference>
<feature type="transmembrane region" description="Helical" evidence="8">
    <location>
        <begin position="334"/>
        <end position="360"/>
    </location>
</feature>
<dbReference type="PROSITE" id="PS50850">
    <property type="entry name" value="MFS"/>
    <property type="match status" value="1"/>
</dbReference>
<keyword evidence="3 8" id="KW-0812">Transmembrane</keyword>
<dbReference type="InterPro" id="IPR003663">
    <property type="entry name" value="Sugar/inositol_transpt"/>
</dbReference>
<dbReference type="InterPro" id="IPR005829">
    <property type="entry name" value="Sugar_transporter_CS"/>
</dbReference>
<organism evidence="10 11">
    <name type="scientific">Folsomia candida</name>
    <name type="common">Springtail</name>
    <dbReference type="NCBI Taxonomy" id="158441"/>
    <lineage>
        <taxon>Eukaryota</taxon>
        <taxon>Metazoa</taxon>
        <taxon>Ecdysozoa</taxon>
        <taxon>Arthropoda</taxon>
        <taxon>Hexapoda</taxon>
        <taxon>Collembola</taxon>
        <taxon>Entomobryomorpha</taxon>
        <taxon>Isotomoidea</taxon>
        <taxon>Isotomidae</taxon>
        <taxon>Proisotominae</taxon>
        <taxon>Folsomia</taxon>
    </lineage>
</organism>
<feature type="transmembrane region" description="Helical" evidence="8">
    <location>
        <begin position="372"/>
        <end position="392"/>
    </location>
</feature>
<evidence type="ECO:0000259" key="9">
    <source>
        <dbReference type="PROSITE" id="PS50850"/>
    </source>
</evidence>
<keyword evidence="2 6" id="KW-0813">Transport</keyword>
<dbReference type="Pfam" id="PF00083">
    <property type="entry name" value="Sugar_tr"/>
    <property type="match status" value="1"/>
</dbReference>
<dbReference type="Gene3D" id="1.20.1250.20">
    <property type="entry name" value="MFS general substrate transporter like domains"/>
    <property type="match status" value="1"/>
</dbReference>
<evidence type="ECO:0000256" key="1">
    <source>
        <dbReference type="ARBA" id="ARBA00004141"/>
    </source>
</evidence>
<evidence type="ECO:0000313" key="10">
    <source>
        <dbReference type="EMBL" id="OXA58588.1"/>
    </source>
</evidence>
<name>A0A226EN11_FOLCA</name>
<keyword evidence="5 8" id="KW-0472">Membrane</keyword>
<dbReference type="PROSITE" id="PS00217">
    <property type="entry name" value="SUGAR_TRANSPORT_2"/>
    <property type="match status" value="1"/>
</dbReference>
<feature type="transmembrane region" description="Helical" evidence="8">
    <location>
        <begin position="494"/>
        <end position="513"/>
    </location>
</feature>
<evidence type="ECO:0000256" key="6">
    <source>
        <dbReference type="RuleBase" id="RU003346"/>
    </source>
</evidence>
<dbReference type="OMA" id="VMVVFAC"/>
<feature type="domain" description="Major facilitator superfamily (MFS) profile" evidence="9">
    <location>
        <begin position="77"/>
        <end position="519"/>
    </location>
</feature>
<feature type="transmembrane region" description="Helical" evidence="8">
    <location>
        <begin position="126"/>
        <end position="149"/>
    </location>
</feature>
<keyword evidence="10" id="KW-0762">Sugar transport</keyword>
<dbReference type="STRING" id="158441.A0A226EN11"/>
<dbReference type="FunFam" id="1.20.1250.20:FF:000029">
    <property type="entry name" value="solute carrier family 2, facilitated glucose transporter member 4"/>
    <property type="match status" value="1"/>
</dbReference>
<feature type="transmembrane region" description="Helical" evidence="8">
    <location>
        <begin position="429"/>
        <end position="454"/>
    </location>
</feature>
<feature type="transmembrane region" description="Helical" evidence="8">
    <location>
        <begin position="158"/>
        <end position="175"/>
    </location>
</feature>
<evidence type="ECO:0000313" key="11">
    <source>
        <dbReference type="Proteomes" id="UP000198287"/>
    </source>
</evidence>
<dbReference type="PRINTS" id="PR00171">
    <property type="entry name" value="SUGRTRNSPORT"/>
</dbReference>
<dbReference type="NCBIfam" id="TIGR00879">
    <property type="entry name" value="SP"/>
    <property type="match status" value="1"/>
</dbReference>
<feature type="transmembrane region" description="Helical" evidence="8">
    <location>
        <begin position="218"/>
        <end position="236"/>
    </location>
</feature>
<dbReference type="PROSITE" id="PS00216">
    <property type="entry name" value="SUGAR_TRANSPORT_1"/>
    <property type="match status" value="1"/>
</dbReference>
<gene>
    <name evidence="10" type="ORF">Fcan01_07319</name>
</gene>
<proteinExistence type="inferred from homology"/>
<evidence type="ECO:0000256" key="7">
    <source>
        <dbReference type="SAM" id="MobiDB-lite"/>
    </source>
</evidence>
<dbReference type="EMBL" id="LNIX01000003">
    <property type="protein sequence ID" value="OXA58588.1"/>
    <property type="molecule type" value="Genomic_DNA"/>
</dbReference>
<dbReference type="AlphaFoldDB" id="A0A226EN11"/>
<feature type="transmembrane region" description="Helical" evidence="8">
    <location>
        <begin position="399"/>
        <end position="417"/>
    </location>
</feature>
<feature type="transmembrane region" description="Helical" evidence="8">
    <location>
        <begin position="248"/>
        <end position="269"/>
    </location>
</feature>
<dbReference type="OrthoDB" id="4540492at2759"/>
<evidence type="ECO:0000256" key="3">
    <source>
        <dbReference type="ARBA" id="ARBA00022692"/>
    </source>
</evidence>
<accession>A0A226EN11</accession>
<evidence type="ECO:0000256" key="2">
    <source>
        <dbReference type="ARBA" id="ARBA00022448"/>
    </source>
</evidence>
<dbReference type="PANTHER" id="PTHR23503">
    <property type="entry name" value="SOLUTE CARRIER FAMILY 2"/>
    <property type="match status" value="1"/>
</dbReference>
<dbReference type="InterPro" id="IPR020846">
    <property type="entry name" value="MFS_dom"/>
</dbReference>
<dbReference type="InterPro" id="IPR045263">
    <property type="entry name" value="GLUT"/>
</dbReference>
<protein>
    <submittedName>
        <fullName evidence="10">Solute carrier family 2, facilitated glucose transporter member 1</fullName>
    </submittedName>
</protein>
<dbReference type="InterPro" id="IPR036259">
    <property type="entry name" value="MFS_trans_sf"/>
</dbReference>
<feature type="transmembrane region" description="Helical" evidence="8">
    <location>
        <begin position="187"/>
        <end position="206"/>
    </location>
</feature>
<dbReference type="InterPro" id="IPR005828">
    <property type="entry name" value="MFS_sugar_transport-like"/>
</dbReference>
<dbReference type="SUPFAM" id="SSF103473">
    <property type="entry name" value="MFS general substrate transporter"/>
    <property type="match status" value="1"/>
</dbReference>
<sequence length="538" mass="58890">MQRVPRDYSPERPGDELRALNRGDDGNLRFLDLPNKGLPLSNASSSSDFLREDTSPIFRAGVRIAPAGVTGKLALAIAAAAFGSSFQHGYNTGVVNAPQALISQFINETNFARTGEYMEESRITFIWSWTVSIFCVGGIVGALLTGLIADKLGRKNGLLWNNVPVLIAVILEGFSKSCGSYEMLIAGRFFIGFNSGLNAGLAPMYLAEISPMHLRGAVGTMYQLVVTISILVSQILGLESLLGTENKWPWLLAATIIPAFFQICTLPLCPESPKFTLLNQGKEIEAQRALTWLRGTIEVHDELDEMRAEYEQMKSMPTVTLKEMLCSPALRMPLIIACMMMLAQQLSGINAVIFFSTKIFTSAGLDENTARVATLGMGTCNVIMTVVSLVMVEKAGRKTLMLFGLSGMCVDVILLFFCIQFKEIGWVSYVSIFLVIFFVVMFASGPGSIPWFLVSELFSQGARPMATSIAVAVNWIANFVVGLSFLPLLGLVDAYVFIIFAGLLGFFIVFTYFKVPETKGKTVEEISALFRQRGYTQG</sequence>
<dbReference type="Proteomes" id="UP000198287">
    <property type="component" value="Unassembled WGS sequence"/>
</dbReference>
<keyword evidence="11" id="KW-1185">Reference proteome</keyword>
<evidence type="ECO:0000256" key="4">
    <source>
        <dbReference type="ARBA" id="ARBA00022989"/>
    </source>
</evidence>
<evidence type="ECO:0000256" key="5">
    <source>
        <dbReference type="ARBA" id="ARBA00023136"/>
    </source>
</evidence>
<feature type="transmembrane region" description="Helical" evidence="8">
    <location>
        <begin position="466"/>
        <end position="488"/>
    </location>
</feature>
<comment type="subcellular location">
    <subcellularLocation>
        <location evidence="1">Membrane</location>
        <topology evidence="1">Multi-pass membrane protein</topology>
    </subcellularLocation>
</comment>
<comment type="similarity">
    <text evidence="6">Belongs to the major facilitator superfamily. Sugar transporter (TC 2.A.1.1) family.</text>
</comment>
<feature type="region of interest" description="Disordered" evidence="7">
    <location>
        <begin position="1"/>
        <end position="23"/>
    </location>
</feature>
<dbReference type="PANTHER" id="PTHR23503:SF8">
    <property type="entry name" value="FACILITATED GLUCOSE TRANSPORTER PROTEIN 1"/>
    <property type="match status" value="1"/>
</dbReference>